<dbReference type="PANTHER" id="PTHR43675">
    <property type="entry name" value="ARSENITE METHYLTRANSFERASE"/>
    <property type="match status" value="1"/>
</dbReference>
<keyword evidence="1 11" id="KW-0489">Methyltransferase</keyword>
<evidence type="ECO:0000313" key="11">
    <source>
        <dbReference type="EMBL" id="OAH09844.1"/>
    </source>
</evidence>
<dbReference type="SUPFAM" id="SSF53335">
    <property type="entry name" value="S-adenosyl-L-methionine-dependent methyltransferases"/>
    <property type="match status" value="1"/>
</dbReference>
<comment type="catalytic activity">
    <reaction evidence="9">
        <text>arsenic triglutathione + 3 [thioredoxin]-dithiol + 3 S-adenosyl-L-methionine = trimethylarsine + 3 [thioredoxin]-disulfide + 3 glutathione + 3 S-adenosyl-L-homocysteine + 3 H(+)</text>
        <dbReference type="Rhea" id="RHEA:69432"/>
        <dbReference type="Rhea" id="RHEA-COMP:10698"/>
        <dbReference type="Rhea" id="RHEA-COMP:10700"/>
        <dbReference type="ChEBI" id="CHEBI:15378"/>
        <dbReference type="ChEBI" id="CHEBI:27130"/>
        <dbReference type="ChEBI" id="CHEBI:29950"/>
        <dbReference type="ChEBI" id="CHEBI:50058"/>
        <dbReference type="ChEBI" id="CHEBI:57856"/>
        <dbReference type="ChEBI" id="CHEBI:57925"/>
        <dbReference type="ChEBI" id="CHEBI:59789"/>
        <dbReference type="ChEBI" id="CHEBI:183640"/>
        <dbReference type="EC" id="2.1.1.137"/>
    </reaction>
</comment>
<dbReference type="GO" id="GO:0032259">
    <property type="term" value="P:methylation"/>
    <property type="evidence" value="ECO:0007669"/>
    <property type="project" value="UniProtKB-KW"/>
</dbReference>
<dbReference type="EC" id="2.1.1.137" evidence="5"/>
<name>A0A177HHT9_9ACTN</name>
<comment type="catalytic activity">
    <reaction evidence="8">
        <text>arsenic triglutathione + 2 [thioredoxin]-dithiol + 2 S-adenosyl-L-methionine + H2O = dimethylarsinous acid + 2 [thioredoxin]-disulfide + 3 glutathione + 2 S-adenosyl-L-homocysteine + 2 H(+)</text>
        <dbReference type="Rhea" id="RHEA:69464"/>
        <dbReference type="Rhea" id="RHEA-COMP:10698"/>
        <dbReference type="Rhea" id="RHEA-COMP:10700"/>
        <dbReference type="ChEBI" id="CHEBI:15377"/>
        <dbReference type="ChEBI" id="CHEBI:15378"/>
        <dbReference type="ChEBI" id="CHEBI:23808"/>
        <dbReference type="ChEBI" id="CHEBI:29950"/>
        <dbReference type="ChEBI" id="CHEBI:50058"/>
        <dbReference type="ChEBI" id="CHEBI:57856"/>
        <dbReference type="ChEBI" id="CHEBI:57925"/>
        <dbReference type="ChEBI" id="CHEBI:59789"/>
        <dbReference type="ChEBI" id="CHEBI:183640"/>
        <dbReference type="EC" id="2.1.1.137"/>
    </reaction>
</comment>
<organism evidence="11 12">
    <name type="scientific">Streptomyces jeddahensis</name>
    <dbReference type="NCBI Taxonomy" id="1716141"/>
    <lineage>
        <taxon>Bacteria</taxon>
        <taxon>Bacillati</taxon>
        <taxon>Actinomycetota</taxon>
        <taxon>Actinomycetes</taxon>
        <taxon>Kitasatosporales</taxon>
        <taxon>Streptomycetaceae</taxon>
        <taxon>Streptomyces</taxon>
    </lineage>
</organism>
<comment type="caution">
    <text evidence="11">The sequence shown here is derived from an EMBL/GenBank/DDBJ whole genome shotgun (WGS) entry which is preliminary data.</text>
</comment>
<dbReference type="InterPro" id="IPR026669">
    <property type="entry name" value="Arsenite_MeTrfase-like"/>
</dbReference>
<dbReference type="EMBL" id="LOHS01000174">
    <property type="protein sequence ID" value="OAH09844.1"/>
    <property type="molecule type" value="Genomic_DNA"/>
</dbReference>
<evidence type="ECO:0000256" key="6">
    <source>
        <dbReference type="ARBA" id="ARBA00034545"/>
    </source>
</evidence>
<evidence type="ECO:0000256" key="2">
    <source>
        <dbReference type="ARBA" id="ARBA00022679"/>
    </source>
</evidence>
<dbReference type="STRING" id="1716141.STSP_68430"/>
<evidence type="ECO:0000256" key="1">
    <source>
        <dbReference type="ARBA" id="ARBA00022603"/>
    </source>
</evidence>
<evidence type="ECO:0000256" key="3">
    <source>
        <dbReference type="ARBA" id="ARBA00022691"/>
    </source>
</evidence>
<evidence type="ECO:0000256" key="5">
    <source>
        <dbReference type="ARBA" id="ARBA00034521"/>
    </source>
</evidence>
<evidence type="ECO:0000256" key="7">
    <source>
        <dbReference type="ARBA" id="ARBA00047941"/>
    </source>
</evidence>
<dbReference type="RefSeq" id="WP_067284798.1">
    <property type="nucleotide sequence ID" value="NZ_LOHS01000174.1"/>
</dbReference>
<dbReference type="AlphaFoldDB" id="A0A177HHT9"/>
<dbReference type="GO" id="GO:0030791">
    <property type="term" value="F:arsenite methyltransferase activity"/>
    <property type="evidence" value="ECO:0007669"/>
    <property type="project" value="UniProtKB-EC"/>
</dbReference>
<dbReference type="InterPro" id="IPR025714">
    <property type="entry name" value="Methyltranfer_dom"/>
</dbReference>
<keyword evidence="2 11" id="KW-0808">Transferase</keyword>
<evidence type="ECO:0000256" key="4">
    <source>
        <dbReference type="ARBA" id="ARBA00034487"/>
    </source>
</evidence>
<evidence type="ECO:0000313" key="12">
    <source>
        <dbReference type="Proteomes" id="UP000077381"/>
    </source>
</evidence>
<dbReference type="OrthoDB" id="9805171at2"/>
<proteinExistence type="inferred from homology"/>
<protein>
    <recommendedName>
        <fullName evidence="6">Arsenite methyltransferase</fullName>
        <ecNumber evidence="5">2.1.1.137</ecNumber>
    </recommendedName>
</protein>
<comment type="similarity">
    <text evidence="4">Belongs to the methyltransferase superfamily. Arsenite methyltransferase family.</text>
</comment>
<reference evidence="11 12" key="1">
    <citation type="submission" date="2015-12" db="EMBL/GenBank/DDBJ databases">
        <title>Genome sequence of Streptomyces sp. G25.</title>
        <authorList>
            <person name="Poehlein A."/>
            <person name="Roettig A."/>
            <person name="Hiessl S."/>
            <person name="Hauschild P."/>
            <person name="Schauer J."/>
            <person name="Madkour M.H."/>
            <person name="Al-Ansari A.M."/>
            <person name="Almakishah N.H."/>
            <person name="Steinbuechel A."/>
            <person name="Daniel R."/>
        </authorList>
    </citation>
    <scope>NUCLEOTIDE SEQUENCE [LARGE SCALE GENOMIC DNA]</scope>
    <source>
        <strain evidence="12">G25(2015)</strain>
    </source>
</reference>
<sequence>MSRDLMHSAEVKQLVRDAYRNIPATTAAVAHKLYSDEELAQVPQAAIDRALGVADHLRFAAIRSGETVLDLGCGGGIDTILAARRTGPSGRVIALDFLPEMLQRTARAVAQAGLGNVEMLDGEMEAIPLPDHQVDLIISNGVINLSPRKARVMAECARVLRPGGRFCVADLTVGQEDLPPEILTQPAAWAGCVAGALAEEDFVRKLERAGFREVQVPYRQPMSVDDCSLYPLFSPEVIQLMRELIPPERQQAVAVSIVIRAQCAGE</sequence>
<feature type="domain" description="Methyltransferase" evidence="10">
    <location>
        <begin position="63"/>
        <end position="210"/>
    </location>
</feature>
<evidence type="ECO:0000256" key="8">
    <source>
        <dbReference type="ARBA" id="ARBA00047943"/>
    </source>
</evidence>
<dbReference type="CDD" id="cd02440">
    <property type="entry name" value="AdoMet_MTases"/>
    <property type="match status" value="1"/>
</dbReference>
<dbReference type="PROSITE" id="PS01184">
    <property type="entry name" value="UBIE_2"/>
    <property type="match status" value="1"/>
</dbReference>
<keyword evidence="3" id="KW-0949">S-adenosyl-L-methionine</keyword>
<dbReference type="Gene3D" id="3.40.50.150">
    <property type="entry name" value="Vaccinia Virus protein VP39"/>
    <property type="match status" value="1"/>
</dbReference>
<keyword evidence="11" id="KW-0830">Ubiquinone</keyword>
<gene>
    <name evidence="11" type="primary">ubiE_8</name>
    <name evidence="11" type="ORF">STSP_68430</name>
</gene>
<evidence type="ECO:0000259" key="10">
    <source>
        <dbReference type="Pfam" id="PF13847"/>
    </source>
</evidence>
<dbReference type="Proteomes" id="UP000077381">
    <property type="component" value="Unassembled WGS sequence"/>
</dbReference>
<dbReference type="Pfam" id="PF13847">
    <property type="entry name" value="Methyltransf_31"/>
    <property type="match status" value="1"/>
</dbReference>
<dbReference type="InterPro" id="IPR023576">
    <property type="entry name" value="UbiE/COQ5_MeTrFase_CS"/>
</dbReference>
<dbReference type="PATRIC" id="fig|1716141.3.peg.7239"/>
<accession>A0A177HHT9</accession>
<evidence type="ECO:0000256" key="9">
    <source>
        <dbReference type="ARBA" id="ARBA00048428"/>
    </source>
</evidence>
<dbReference type="PANTHER" id="PTHR43675:SF8">
    <property type="entry name" value="ARSENITE METHYLTRANSFERASE"/>
    <property type="match status" value="1"/>
</dbReference>
<comment type="catalytic activity">
    <reaction evidence="7">
        <text>arsenic triglutathione + [thioredoxin]-dithiol + S-adenosyl-L-methionine + 2 H2O = methylarsonous acid + [thioredoxin]-disulfide + 3 glutathione + S-adenosyl-L-homocysteine + H(+)</text>
        <dbReference type="Rhea" id="RHEA:69460"/>
        <dbReference type="Rhea" id="RHEA-COMP:10698"/>
        <dbReference type="Rhea" id="RHEA-COMP:10700"/>
        <dbReference type="ChEBI" id="CHEBI:15377"/>
        <dbReference type="ChEBI" id="CHEBI:15378"/>
        <dbReference type="ChEBI" id="CHEBI:17826"/>
        <dbReference type="ChEBI" id="CHEBI:29950"/>
        <dbReference type="ChEBI" id="CHEBI:50058"/>
        <dbReference type="ChEBI" id="CHEBI:57856"/>
        <dbReference type="ChEBI" id="CHEBI:57925"/>
        <dbReference type="ChEBI" id="CHEBI:59789"/>
        <dbReference type="ChEBI" id="CHEBI:183640"/>
        <dbReference type="EC" id="2.1.1.137"/>
    </reaction>
</comment>
<keyword evidence="12" id="KW-1185">Reference proteome</keyword>
<dbReference type="InterPro" id="IPR029063">
    <property type="entry name" value="SAM-dependent_MTases_sf"/>
</dbReference>